<dbReference type="InterPro" id="IPR049857">
    <property type="entry name" value="Omp10-like"/>
</dbReference>
<evidence type="ECO:0000256" key="1">
    <source>
        <dbReference type="ARBA" id="ARBA00004459"/>
    </source>
</evidence>
<organism evidence="9 10">
    <name type="scientific">Bartonella choladocola</name>
    <dbReference type="NCBI Taxonomy" id="2750995"/>
    <lineage>
        <taxon>Bacteria</taxon>
        <taxon>Pseudomonadati</taxon>
        <taxon>Pseudomonadota</taxon>
        <taxon>Alphaproteobacteria</taxon>
        <taxon>Hyphomicrobiales</taxon>
        <taxon>Bartonellaceae</taxon>
        <taxon>Bartonella</taxon>
    </lineage>
</organism>
<accession>A0A1U9MGA1</accession>
<dbReference type="RefSeq" id="WP_077991210.1">
    <property type="nucleotide sequence ID" value="NZ_CAXUOT020000001.1"/>
</dbReference>
<dbReference type="STRING" id="1686310.BBC0244_006250"/>
<keyword evidence="2 8" id="KW-0732">Signal</keyword>
<evidence type="ECO:0000313" key="9">
    <source>
        <dbReference type="EMBL" id="AQT46739.1"/>
    </source>
</evidence>
<dbReference type="OrthoDB" id="7889062at2"/>
<dbReference type="Proteomes" id="UP000189632">
    <property type="component" value="Chromosome"/>
</dbReference>
<evidence type="ECO:0000256" key="2">
    <source>
        <dbReference type="ARBA" id="ARBA00022729"/>
    </source>
</evidence>
<dbReference type="KEGG" id="bapi:BBC0122_006100"/>
<evidence type="ECO:0000313" key="10">
    <source>
        <dbReference type="Proteomes" id="UP000189632"/>
    </source>
</evidence>
<evidence type="ECO:0000256" key="3">
    <source>
        <dbReference type="ARBA" id="ARBA00023136"/>
    </source>
</evidence>
<keyword evidence="10" id="KW-1185">Reference proteome</keyword>
<comment type="subcellular location">
    <subcellularLocation>
        <location evidence="1">Cell outer membrane</location>
        <topology evidence="1">Lipid-anchor</topology>
    </subcellularLocation>
</comment>
<proteinExistence type="inferred from homology"/>
<keyword evidence="6" id="KW-0449">Lipoprotein</keyword>
<name>A0A1U9MGA1_9HYPH</name>
<protein>
    <recommendedName>
        <fullName evidence="11">Outer membrane lipoprotein omp10</fullName>
    </recommendedName>
</protein>
<feature type="signal peptide" evidence="8">
    <location>
        <begin position="1"/>
        <end position="18"/>
    </location>
</feature>
<evidence type="ECO:0000256" key="4">
    <source>
        <dbReference type="ARBA" id="ARBA00023139"/>
    </source>
</evidence>
<reference evidence="9 10" key="1">
    <citation type="submission" date="2016-11" db="EMBL/GenBank/DDBJ databases">
        <title>Comparative genomics of Bartonella apis.</title>
        <authorList>
            <person name="Engel P."/>
        </authorList>
    </citation>
    <scope>NUCLEOTIDE SEQUENCE [LARGE SCALE GENOMIC DNA]</scope>
    <source>
        <strain evidence="9 10">BBC0122</strain>
    </source>
</reference>
<comment type="similarity">
    <text evidence="7">Belongs to the rhizobiaceae omp10 lipoprotein family.</text>
</comment>
<evidence type="ECO:0000256" key="8">
    <source>
        <dbReference type="SAM" id="SignalP"/>
    </source>
</evidence>
<keyword evidence="4" id="KW-0564">Palmitate</keyword>
<feature type="chain" id="PRO_5012934038" description="Outer membrane lipoprotein omp10" evidence="8">
    <location>
        <begin position="19"/>
        <end position="124"/>
    </location>
</feature>
<evidence type="ECO:0000256" key="6">
    <source>
        <dbReference type="ARBA" id="ARBA00023288"/>
    </source>
</evidence>
<evidence type="ECO:0000256" key="5">
    <source>
        <dbReference type="ARBA" id="ARBA00023237"/>
    </source>
</evidence>
<dbReference type="EMBL" id="CP015625">
    <property type="protein sequence ID" value="AQT46739.1"/>
    <property type="molecule type" value="Genomic_DNA"/>
</dbReference>
<dbReference type="PROSITE" id="PS51257">
    <property type="entry name" value="PROKAR_LIPOPROTEIN"/>
    <property type="match status" value="1"/>
</dbReference>
<evidence type="ECO:0008006" key="11">
    <source>
        <dbReference type="Google" id="ProtNLM"/>
    </source>
</evidence>
<keyword evidence="5" id="KW-0998">Cell outer membrane</keyword>
<sequence length="124" mass="13713">MKRIAPTLCLTAMAFTLAACNLSQNYGQRPSVQNIPTGIDGQWVDKNGIVSSFRNGIFETRSSDTREKLSEGNYRFSNPQLVEIEMRSIVRGTVSRVNCAISNNSMQLLCTSSNGSQFSLSRKI</sequence>
<dbReference type="Pfam" id="PF26368">
    <property type="entry name" value="OMP10"/>
    <property type="match status" value="1"/>
</dbReference>
<gene>
    <name evidence="9" type="ORF">BBC0122_006100</name>
</gene>
<evidence type="ECO:0000256" key="7">
    <source>
        <dbReference type="ARBA" id="ARBA00044505"/>
    </source>
</evidence>
<dbReference type="AlphaFoldDB" id="A0A1U9MGA1"/>
<keyword evidence="3" id="KW-0472">Membrane</keyword>